<name>A0A8J5VKQ5_ZIZPA</name>
<reference evidence="1" key="1">
    <citation type="journal article" date="2021" name="bioRxiv">
        <title>Whole Genome Assembly and Annotation of Northern Wild Rice, Zizania palustris L., Supports a Whole Genome Duplication in the Zizania Genus.</title>
        <authorList>
            <person name="Haas M."/>
            <person name="Kono T."/>
            <person name="Macchietto M."/>
            <person name="Millas R."/>
            <person name="McGilp L."/>
            <person name="Shao M."/>
            <person name="Duquette J."/>
            <person name="Hirsch C.N."/>
            <person name="Kimball J."/>
        </authorList>
    </citation>
    <scope>NUCLEOTIDE SEQUENCE</scope>
    <source>
        <tissue evidence="1">Fresh leaf tissue</tissue>
    </source>
</reference>
<proteinExistence type="predicted"/>
<protein>
    <submittedName>
        <fullName evidence="1">Uncharacterized protein</fullName>
    </submittedName>
</protein>
<dbReference type="AlphaFoldDB" id="A0A8J5VKQ5"/>
<gene>
    <name evidence="1" type="ORF">GUJ93_ZPchr0009g673</name>
</gene>
<organism evidence="1 2">
    <name type="scientific">Zizania palustris</name>
    <name type="common">Northern wild rice</name>
    <dbReference type="NCBI Taxonomy" id="103762"/>
    <lineage>
        <taxon>Eukaryota</taxon>
        <taxon>Viridiplantae</taxon>
        <taxon>Streptophyta</taxon>
        <taxon>Embryophyta</taxon>
        <taxon>Tracheophyta</taxon>
        <taxon>Spermatophyta</taxon>
        <taxon>Magnoliopsida</taxon>
        <taxon>Liliopsida</taxon>
        <taxon>Poales</taxon>
        <taxon>Poaceae</taxon>
        <taxon>BOP clade</taxon>
        <taxon>Oryzoideae</taxon>
        <taxon>Oryzeae</taxon>
        <taxon>Zizaniinae</taxon>
        <taxon>Zizania</taxon>
    </lineage>
</organism>
<accession>A0A8J5VKQ5</accession>
<dbReference type="EMBL" id="JAAALK010000289">
    <property type="protein sequence ID" value="KAG8050808.1"/>
    <property type="molecule type" value="Genomic_DNA"/>
</dbReference>
<evidence type="ECO:0000313" key="2">
    <source>
        <dbReference type="Proteomes" id="UP000729402"/>
    </source>
</evidence>
<reference evidence="1" key="2">
    <citation type="submission" date="2021-02" db="EMBL/GenBank/DDBJ databases">
        <authorList>
            <person name="Kimball J.A."/>
            <person name="Haas M.W."/>
            <person name="Macchietto M."/>
            <person name="Kono T."/>
            <person name="Duquette J."/>
            <person name="Shao M."/>
        </authorList>
    </citation>
    <scope>NUCLEOTIDE SEQUENCE</scope>
    <source>
        <tissue evidence="1">Fresh leaf tissue</tissue>
    </source>
</reference>
<dbReference type="Proteomes" id="UP000729402">
    <property type="component" value="Unassembled WGS sequence"/>
</dbReference>
<evidence type="ECO:0000313" key="1">
    <source>
        <dbReference type="EMBL" id="KAG8050808.1"/>
    </source>
</evidence>
<sequence>MDVNVERAEDVLTHKRLLEQGSKRRIQRSGQLSPCVLCRKMRALFVDVLQGWELKVQTENSTLTFPTTSNYDDN</sequence>
<comment type="caution">
    <text evidence="1">The sequence shown here is derived from an EMBL/GenBank/DDBJ whole genome shotgun (WGS) entry which is preliminary data.</text>
</comment>
<keyword evidence="2" id="KW-1185">Reference proteome</keyword>